<dbReference type="EnsemblPlants" id="TraesCS5A02G394300.1">
    <property type="protein sequence ID" value="TraesCS5A02G394300.1"/>
    <property type="gene ID" value="TraesCS5A02G394300"/>
</dbReference>
<dbReference type="SMR" id="A0A3B6KQB2"/>
<dbReference type="InterPro" id="IPR001087">
    <property type="entry name" value="GDSL"/>
</dbReference>
<dbReference type="InterPro" id="IPR008265">
    <property type="entry name" value="Lipase_GDSL_AS"/>
</dbReference>
<keyword evidence="4" id="KW-0325">Glycoprotein</keyword>
<dbReference type="Gramene" id="TraesROB_scaffold_085581_01G000100.1">
    <property type="protein sequence ID" value="TraesROB_scaffold_085581_01G000100.1"/>
    <property type="gene ID" value="TraesROB_scaffold_085581_01G000100"/>
</dbReference>
<name>A0A3B6KQB2_WHEAT</name>
<dbReference type="Gramene" id="TraesPARA_EIv1.0_1537190.1">
    <property type="protein sequence ID" value="TraesPARA_EIv1.0_1537190.1.CDS"/>
    <property type="gene ID" value="TraesPARA_EIv1.0_1537190"/>
</dbReference>
<dbReference type="Gramene" id="TraesSYM5A03G02760280.1">
    <property type="protein sequence ID" value="TraesSYM5A03G02760280.1"/>
    <property type="gene ID" value="TraesSYM5A03G02760280"/>
</dbReference>
<sequence>MAVSSAARRLLLVVTVTVVSVAAAAPSSPGPFRTLYAFGDSLTDTGNTHSTTGPYSFGVSHPPYGATFFHRPTNRYSDGRLVVDFLATDFVALPSFLPPYLSTLSRNANATKASYSGVNFAVAGATAIEHEFFVRQNLSANITPQSIMTQLGWFDAHFKARRASGGGKDGGVGDALFWVGEIGANDYGYNFMAPDALPSERIRSMAIDRITTFLEGLLNRGAGYVVVQGMPLTGCLPLTMTLSRSGDRDNLSCVASVNQQSLDHNHHLQAALHRLRRSHPDAIIAYADYHAAHLAVVRSPARYGFAEPFKACCGTGGGAYNFEIFATCGSPEVATACAQPARYVNWDGVHMTEAMYKVVAGMFFHDATGAYCRPTFGSLLAARKGQGK</sequence>
<dbReference type="CDD" id="cd01837">
    <property type="entry name" value="SGNH_plant_lipase_like"/>
    <property type="match status" value="1"/>
</dbReference>
<dbReference type="InterPro" id="IPR035669">
    <property type="entry name" value="SGNH_plant_lipase-like"/>
</dbReference>
<dbReference type="Gramene" id="TraesARI5A03G02772880.1">
    <property type="protein sequence ID" value="TraesARI5A03G02772880.1"/>
    <property type="gene ID" value="TraesARI5A03G02772880"/>
</dbReference>
<dbReference type="Gramene" id="TraesWEE_scaffold_008174_01G000100.1">
    <property type="protein sequence ID" value="TraesWEE_scaffold_008174_01G000100.1"/>
    <property type="gene ID" value="TraesWEE_scaffold_008174_01G000100"/>
</dbReference>
<evidence type="ECO:0000256" key="1">
    <source>
        <dbReference type="ARBA" id="ARBA00008668"/>
    </source>
</evidence>
<dbReference type="Gramene" id="TraesCAD_scaffold_059786_01G000100.1">
    <property type="protein sequence ID" value="TraesCAD_scaffold_059786_01G000100.1"/>
    <property type="gene ID" value="TraesCAD_scaffold_059786_01G000100"/>
</dbReference>
<dbReference type="Gramene" id="TraesCLE_scaffold_102022_01G000100.1">
    <property type="protein sequence ID" value="TraesCLE_scaffold_102022_01G000100.1"/>
    <property type="gene ID" value="TraesCLE_scaffold_102022_01G000100"/>
</dbReference>
<dbReference type="Pfam" id="PF00657">
    <property type="entry name" value="Lipase_GDSL"/>
    <property type="match status" value="1"/>
</dbReference>
<dbReference type="GO" id="GO:0006629">
    <property type="term" value="P:lipid metabolic process"/>
    <property type="evidence" value="ECO:0007669"/>
    <property type="project" value="InterPro"/>
</dbReference>
<comment type="similarity">
    <text evidence="1">Belongs to the 'GDSL' lipolytic enzyme family.</text>
</comment>
<evidence type="ECO:0008006" key="8">
    <source>
        <dbReference type="Google" id="ProtNLM"/>
    </source>
</evidence>
<dbReference type="Gramene" id="TraesJAG5A03G02732320.1">
    <property type="protein sequence ID" value="TraesJAG5A03G02732320.1"/>
    <property type="gene ID" value="TraesJAG5A03G02732320"/>
</dbReference>
<dbReference type="Gramene" id="TraesCS5A03G0939700.1">
    <property type="protein sequence ID" value="TraesCS5A03G0939700.1.CDS"/>
    <property type="gene ID" value="TraesCS5A03G0939700"/>
</dbReference>
<evidence type="ECO:0000256" key="3">
    <source>
        <dbReference type="ARBA" id="ARBA00022801"/>
    </source>
</evidence>
<dbReference type="InterPro" id="IPR036514">
    <property type="entry name" value="SGNH_hydro_sf"/>
</dbReference>
<dbReference type="SUPFAM" id="SSF52266">
    <property type="entry name" value="SGNH hydrolase"/>
    <property type="match status" value="1"/>
</dbReference>
<dbReference type="OrthoDB" id="1600564at2759"/>
<dbReference type="Gramene" id="TraesKAR5A01G0358700.1">
    <property type="protein sequence ID" value="cds.TraesKAR5A01G0358700.1"/>
    <property type="gene ID" value="TraesKAR5A01G0358700"/>
</dbReference>
<reference evidence="6" key="1">
    <citation type="submission" date="2018-08" db="EMBL/GenBank/DDBJ databases">
        <authorList>
            <person name="Rossello M."/>
        </authorList>
    </citation>
    <scope>NUCLEOTIDE SEQUENCE [LARGE SCALE GENOMIC DNA]</scope>
    <source>
        <strain evidence="6">cv. Chinese Spring</strain>
    </source>
</reference>
<keyword evidence="3" id="KW-0378">Hydrolase</keyword>
<evidence type="ECO:0000256" key="2">
    <source>
        <dbReference type="ARBA" id="ARBA00022729"/>
    </source>
</evidence>
<dbReference type="Gramene" id="TraesJUL5A03G02749860.1">
    <property type="protein sequence ID" value="TraesJUL5A03G02749860.1"/>
    <property type="gene ID" value="TraesJUL5A03G02749860"/>
</dbReference>
<dbReference type="PANTHER" id="PTHR22835:SF557">
    <property type="entry name" value="LIPASE_HYDROLASE FAMILY PROTEIN, PUTATIVE, EXPRESSED-RELATED"/>
    <property type="match status" value="1"/>
</dbReference>
<proteinExistence type="inferred from homology"/>
<protein>
    <recommendedName>
        <fullName evidence="8">GDSL esterase/lipase</fullName>
    </recommendedName>
</protein>
<evidence type="ECO:0000313" key="6">
    <source>
        <dbReference type="EnsemblPlants" id="TraesCS5A02G394300.1"/>
    </source>
</evidence>
<accession>A0A3B6KQB2</accession>
<reference evidence="6" key="2">
    <citation type="submission" date="2018-10" db="UniProtKB">
        <authorList>
            <consortium name="EnsemblPlants"/>
        </authorList>
    </citation>
    <scope>IDENTIFICATION</scope>
</reference>
<dbReference type="Gramene" id="TraesCS5A02G394300.1">
    <property type="protein sequence ID" value="TraesCS5A02G394300.1"/>
    <property type="gene ID" value="TraesCS5A02G394300"/>
</dbReference>
<dbReference type="Gene3D" id="3.40.50.1110">
    <property type="entry name" value="SGNH hydrolase"/>
    <property type="match status" value="1"/>
</dbReference>
<dbReference type="Gramene" id="TraesMAC5A03G02729120.1">
    <property type="protein sequence ID" value="TraesMAC5A03G02729120.1"/>
    <property type="gene ID" value="TraesMAC5A03G02729120"/>
</dbReference>
<dbReference type="PROSITE" id="PS01098">
    <property type="entry name" value="LIPASE_GDSL_SER"/>
    <property type="match status" value="1"/>
</dbReference>
<dbReference type="Gramene" id="TraesSTA5A03G02721860.1">
    <property type="protein sequence ID" value="TraesSTA5A03G02721860.1"/>
    <property type="gene ID" value="TraesSTA5A03G02721860"/>
</dbReference>
<dbReference type="KEGG" id="taes:123107848"/>
<feature type="signal peptide" evidence="5">
    <location>
        <begin position="1"/>
        <end position="24"/>
    </location>
</feature>
<dbReference type="Gramene" id="TraesLDM5A03G02733540.1">
    <property type="protein sequence ID" value="TraesLDM5A03G02733540.1"/>
    <property type="gene ID" value="TraesLDM5A03G02733540"/>
</dbReference>
<evidence type="ECO:0000313" key="7">
    <source>
        <dbReference type="Proteomes" id="UP000019116"/>
    </source>
</evidence>
<dbReference type="GeneID" id="123107848"/>
<dbReference type="Gramene" id="TraesNOR5A03G02754470.1">
    <property type="protein sequence ID" value="TraesNOR5A03G02754470.1"/>
    <property type="gene ID" value="TraesNOR5A03G02754470"/>
</dbReference>
<dbReference type="RefSeq" id="XP_044385690.1">
    <property type="nucleotide sequence ID" value="XM_044529755.1"/>
</dbReference>
<keyword evidence="7" id="KW-1185">Reference proteome</keyword>
<gene>
    <name evidence="6" type="primary">LOC123107848</name>
</gene>
<keyword evidence="2 5" id="KW-0732">Signal</keyword>
<dbReference type="STRING" id="4565.A0A3B6KQB2"/>
<dbReference type="PANTHER" id="PTHR22835">
    <property type="entry name" value="ZINC FINGER FYVE DOMAIN CONTAINING PROTEIN"/>
    <property type="match status" value="1"/>
</dbReference>
<dbReference type="OMA" id="SIDFVAQ"/>
<organism evidence="6">
    <name type="scientific">Triticum aestivum</name>
    <name type="common">Wheat</name>
    <dbReference type="NCBI Taxonomy" id="4565"/>
    <lineage>
        <taxon>Eukaryota</taxon>
        <taxon>Viridiplantae</taxon>
        <taxon>Streptophyta</taxon>
        <taxon>Embryophyta</taxon>
        <taxon>Tracheophyta</taxon>
        <taxon>Spermatophyta</taxon>
        <taxon>Magnoliopsida</taxon>
        <taxon>Liliopsida</taxon>
        <taxon>Poales</taxon>
        <taxon>Poaceae</taxon>
        <taxon>BOP clade</taxon>
        <taxon>Pooideae</taxon>
        <taxon>Triticodae</taxon>
        <taxon>Triticeae</taxon>
        <taxon>Triticinae</taxon>
        <taxon>Triticum</taxon>
    </lineage>
</organism>
<dbReference type="Gramene" id="TraesLAC5A03G02685050.1">
    <property type="protein sequence ID" value="TraesLAC5A03G02685050.1"/>
    <property type="gene ID" value="TraesLAC5A03G02685050"/>
</dbReference>
<evidence type="ECO:0000256" key="4">
    <source>
        <dbReference type="ARBA" id="ARBA00023180"/>
    </source>
</evidence>
<dbReference type="Proteomes" id="UP000019116">
    <property type="component" value="Chromosome 5A"/>
</dbReference>
<dbReference type="GO" id="GO:0016298">
    <property type="term" value="F:lipase activity"/>
    <property type="evidence" value="ECO:0007669"/>
    <property type="project" value="InterPro"/>
</dbReference>
<feature type="chain" id="PRO_5043176709" description="GDSL esterase/lipase" evidence="5">
    <location>
        <begin position="25"/>
        <end position="388"/>
    </location>
</feature>
<dbReference type="AlphaFoldDB" id="A0A3B6KQB2"/>
<dbReference type="Gramene" id="TraesRN5A0100952000.1">
    <property type="protein sequence ID" value="TraesRN5A0100952000.1"/>
    <property type="gene ID" value="TraesRN5A0100952000"/>
</dbReference>
<evidence type="ECO:0000256" key="5">
    <source>
        <dbReference type="SAM" id="SignalP"/>
    </source>
</evidence>